<evidence type="ECO:0000313" key="2">
    <source>
        <dbReference type="Proteomes" id="UP000887568"/>
    </source>
</evidence>
<dbReference type="Pfam" id="PF09778">
    <property type="entry name" value="Guanylate_cyc_2"/>
    <property type="match status" value="1"/>
</dbReference>
<dbReference type="RefSeq" id="XP_038074916.1">
    <property type="nucleotide sequence ID" value="XM_038218988.1"/>
</dbReference>
<dbReference type="GeneID" id="119742809"/>
<evidence type="ECO:0000313" key="1">
    <source>
        <dbReference type="EnsemblMetazoa" id="XP_038074916.1"/>
    </source>
</evidence>
<name>A0A914BG85_PATMI</name>
<dbReference type="OMA" id="VQDIQKH"/>
<dbReference type="Proteomes" id="UP000887568">
    <property type="component" value="Unplaced"/>
</dbReference>
<proteinExistence type="predicted"/>
<sequence length="243" mass="27137">MGDKAGGHDVPQDGICLKIQHIHQGEDWDCGLACAKMILRFLHPEFEDGPASFDDICERLGFGESIWTVDLAHLMVQYNVKHQLYTITLGVDPTYQEVAFYNEAIKTEFTTEQERVNDLFASAASKGIQVEKRSVTNAEIVSHVSGHNPAIVLVDNTILQCERCKPSQKHGEGCADCFSFCDTGRGGGYVGHFIVLCGLDLTKNHFLYRNPGILEELCCCSFTNLDEARRSHGTDEDILFIYR</sequence>
<dbReference type="InterPro" id="IPR018616">
    <property type="entry name" value="GUCD1"/>
</dbReference>
<protein>
    <recommendedName>
        <fullName evidence="3">Guanylyl cyclase</fullName>
    </recommendedName>
</protein>
<dbReference type="OrthoDB" id="206796at2759"/>
<dbReference type="AlphaFoldDB" id="A0A914BG85"/>
<dbReference type="PANTHER" id="PTHR31400">
    <property type="entry name" value="GUANYLYL CYCLASE DOMAIN CONTAINING PROTEIN 1 GUCD1"/>
    <property type="match status" value="1"/>
</dbReference>
<accession>A0A914BG85</accession>
<organism evidence="1 2">
    <name type="scientific">Patiria miniata</name>
    <name type="common">Bat star</name>
    <name type="synonym">Asterina miniata</name>
    <dbReference type="NCBI Taxonomy" id="46514"/>
    <lineage>
        <taxon>Eukaryota</taxon>
        <taxon>Metazoa</taxon>
        <taxon>Echinodermata</taxon>
        <taxon>Eleutherozoa</taxon>
        <taxon>Asterozoa</taxon>
        <taxon>Asteroidea</taxon>
        <taxon>Valvatacea</taxon>
        <taxon>Valvatida</taxon>
        <taxon>Asterinidae</taxon>
        <taxon>Patiria</taxon>
    </lineage>
</organism>
<evidence type="ECO:0008006" key="3">
    <source>
        <dbReference type="Google" id="ProtNLM"/>
    </source>
</evidence>
<dbReference type="PANTHER" id="PTHR31400:SF1">
    <property type="entry name" value="PROTEIN GUCD1"/>
    <property type="match status" value="1"/>
</dbReference>
<reference evidence="1" key="1">
    <citation type="submission" date="2022-11" db="UniProtKB">
        <authorList>
            <consortium name="EnsemblMetazoa"/>
        </authorList>
    </citation>
    <scope>IDENTIFICATION</scope>
</reference>
<keyword evidence="2" id="KW-1185">Reference proteome</keyword>
<dbReference type="EnsemblMetazoa" id="XM_038218988.1">
    <property type="protein sequence ID" value="XP_038074916.1"/>
    <property type="gene ID" value="LOC119742809"/>
</dbReference>